<organism evidence="2 3">
    <name type="scientific">Caballeronia grimmiae</name>
    <dbReference type="NCBI Taxonomy" id="1071679"/>
    <lineage>
        <taxon>Bacteria</taxon>
        <taxon>Pseudomonadati</taxon>
        <taxon>Pseudomonadota</taxon>
        <taxon>Betaproteobacteria</taxon>
        <taxon>Burkholderiales</taxon>
        <taxon>Burkholderiaceae</taxon>
        <taxon>Caballeronia</taxon>
    </lineage>
</organism>
<dbReference type="RefSeq" id="WP_308743650.1">
    <property type="nucleotide sequence ID" value="NZ_BMEG01000005.1"/>
</dbReference>
<sequence>MPDASISMHAARPVIVFGAFDRHNFGDMLFAHVVDRLLHEHRMDVLPVFAGLAARDMRGYGGHDVVGLATLAASLRDAPVSVIHAGGEVLTCDAWEAAVMLSRPEDAQACIARYGARDDNRSAWARSTLGTDALAPYLIGNETFAQASSIGCNAIGGVTLGSRDAPFRAEVLTKLRGVDHLSVRDAHTQSVLQTAGVAARLIPDPVSVIAKLFDARIRARARHGSMASSQRAFPRGYLAVQFSADFGDDATLARLAHQLDVIAVSSGLGIALFRAGAAPWHDDIAVYRRLVARMSHRHVTIVESLDIWDICALIANSAGFAGSSLHGRIVAMAYALPRVNVLHPDNAAQTGKQAAYAETWEIEAMRRAVGIDELALAMRDALASDRDALMRRARELATMYRAGAASLVTQALEG</sequence>
<accession>A0ABQ1RSR2</accession>
<feature type="domain" description="Polysaccharide pyruvyl transferase" evidence="1">
    <location>
        <begin position="24"/>
        <end position="339"/>
    </location>
</feature>
<evidence type="ECO:0000259" key="1">
    <source>
        <dbReference type="Pfam" id="PF04230"/>
    </source>
</evidence>
<evidence type="ECO:0000313" key="3">
    <source>
        <dbReference type="Proteomes" id="UP000597138"/>
    </source>
</evidence>
<name>A0ABQ1RSR2_9BURK</name>
<dbReference type="Proteomes" id="UP000597138">
    <property type="component" value="Unassembled WGS sequence"/>
</dbReference>
<dbReference type="EMBL" id="BMEG01000005">
    <property type="protein sequence ID" value="GGD78307.1"/>
    <property type="molecule type" value="Genomic_DNA"/>
</dbReference>
<evidence type="ECO:0000313" key="2">
    <source>
        <dbReference type="EMBL" id="GGD78307.1"/>
    </source>
</evidence>
<reference evidence="3" key="1">
    <citation type="journal article" date="2019" name="Int. J. Syst. Evol. Microbiol.">
        <title>The Global Catalogue of Microorganisms (GCM) 10K type strain sequencing project: providing services to taxonomists for standard genome sequencing and annotation.</title>
        <authorList>
            <consortium name="The Broad Institute Genomics Platform"/>
            <consortium name="The Broad Institute Genome Sequencing Center for Infectious Disease"/>
            <person name="Wu L."/>
            <person name="Ma J."/>
        </authorList>
    </citation>
    <scope>NUCLEOTIDE SEQUENCE [LARGE SCALE GENOMIC DNA]</scope>
    <source>
        <strain evidence="3">CGMCC 1.11013</strain>
    </source>
</reference>
<gene>
    <name evidence="2" type="ORF">GCM10010985_36000</name>
</gene>
<dbReference type="InterPro" id="IPR007345">
    <property type="entry name" value="Polysacch_pyruvyl_Trfase"/>
</dbReference>
<dbReference type="Pfam" id="PF04230">
    <property type="entry name" value="PS_pyruv_trans"/>
    <property type="match status" value="1"/>
</dbReference>
<comment type="caution">
    <text evidence="2">The sequence shown here is derived from an EMBL/GenBank/DDBJ whole genome shotgun (WGS) entry which is preliminary data.</text>
</comment>
<proteinExistence type="predicted"/>
<protein>
    <recommendedName>
        <fullName evidence="1">Polysaccharide pyruvyl transferase domain-containing protein</fullName>
    </recommendedName>
</protein>
<keyword evidence="3" id="KW-1185">Reference proteome</keyword>